<keyword evidence="9" id="KW-0496">Mitochondrion</keyword>
<evidence type="ECO:0000256" key="6">
    <source>
        <dbReference type="ARBA" id="ARBA00022927"/>
    </source>
</evidence>
<evidence type="ECO:0000256" key="4">
    <source>
        <dbReference type="ARBA" id="ARBA00022692"/>
    </source>
</evidence>
<evidence type="ECO:0000256" key="11">
    <source>
        <dbReference type="ARBA" id="ARBA00023170"/>
    </source>
</evidence>
<dbReference type="InterPro" id="IPR005683">
    <property type="entry name" value="Tom22"/>
</dbReference>
<keyword evidence="10 12" id="KW-0472">Membrane</keyword>
<keyword evidence="8" id="KW-0811">Translocation</keyword>
<organism evidence="13">
    <name type="scientific">Bicosoecida sp. CB-2014</name>
    <dbReference type="NCBI Taxonomy" id="1486930"/>
    <lineage>
        <taxon>Eukaryota</taxon>
        <taxon>Sar</taxon>
        <taxon>Stramenopiles</taxon>
        <taxon>Bigyra</taxon>
        <taxon>Opalozoa</taxon>
        <taxon>Bicosoecida</taxon>
    </lineage>
</organism>
<feature type="transmembrane region" description="Helical" evidence="12">
    <location>
        <begin position="73"/>
        <end position="90"/>
    </location>
</feature>
<evidence type="ECO:0000256" key="10">
    <source>
        <dbReference type="ARBA" id="ARBA00023136"/>
    </source>
</evidence>
<name>A0A7S1G8W9_9STRA</name>
<gene>
    <name evidence="13" type="ORF">BSP0115_LOCUS9979</name>
</gene>
<keyword evidence="4 12" id="KW-0812">Transmembrane</keyword>
<evidence type="ECO:0000256" key="9">
    <source>
        <dbReference type="ARBA" id="ARBA00023128"/>
    </source>
</evidence>
<sequence length="122" mass="12762">MASDGGKAILDLPDDAEGGAAAGGVKGALASITGAVTSVSKWFNTNPHARKVKNASVMVYDGTWKATKKVGEYAWVVGATAVVVVVPLMLEMEREATFQLQAELMQKQMMDIQRGAPAAPPS</sequence>
<comment type="similarity">
    <text evidence="2">Belongs to the Tom22 family.</text>
</comment>
<comment type="subcellular location">
    <subcellularLocation>
        <location evidence="1">Mitochondrion outer membrane</location>
        <topology evidence="1">Single-pass membrane protein</topology>
    </subcellularLocation>
</comment>
<proteinExistence type="inferred from homology"/>
<keyword evidence="3" id="KW-0813">Transport</keyword>
<evidence type="ECO:0000256" key="2">
    <source>
        <dbReference type="ARBA" id="ARBA00009874"/>
    </source>
</evidence>
<evidence type="ECO:0000313" key="13">
    <source>
        <dbReference type="EMBL" id="CAD8916718.1"/>
    </source>
</evidence>
<evidence type="ECO:0000256" key="5">
    <source>
        <dbReference type="ARBA" id="ARBA00022787"/>
    </source>
</evidence>
<dbReference type="GO" id="GO:0005741">
    <property type="term" value="C:mitochondrial outer membrane"/>
    <property type="evidence" value="ECO:0007669"/>
    <property type="project" value="UniProtKB-SubCell"/>
</dbReference>
<dbReference type="GO" id="GO:0006886">
    <property type="term" value="P:intracellular protein transport"/>
    <property type="evidence" value="ECO:0007669"/>
    <property type="project" value="InterPro"/>
</dbReference>
<evidence type="ECO:0000256" key="8">
    <source>
        <dbReference type="ARBA" id="ARBA00023010"/>
    </source>
</evidence>
<evidence type="ECO:0000256" key="3">
    <source>
        <dbReference type="ARBA" id="ARBA00022448"/>
    </source>
</evidence>
<keyword evidence="11" id="KW-0675">Receptor</keyword>
<accession>A0A7S1G8W9</accession>
<reference evidence="13" key="1">
    <citation type="submission" date="2021-01" db="EMBL/GenBank/DDBJ databases">
        <authorList>
            <person name="Corre E."/>
            <person name="Pelletier E."/>
            <person name="Niang G."/>
            <person name="Scheremetjew M."/>
            <person name="Finn R."/>
            <person name="Kale V."/>
            <person name="Holt S."/>
            <person name="Cochrane G."/>
            <person name="Meng A."/>
            <person name="Brown T."/>
            <person name="Cohen L."/>
        </authorList>
    </citation>
    <scope>NUCLEOTIDE SEQUENCE</scope>
    <source>
        <strain evidence="13">Ms1</strain>
    </source>
</reference>
<evidence type="ECO:0000256" key="12">
    <source>
        <dbReference type="SAM" id="Phobius"/>
    </source>
</evidence>
<evidence type="ECO:0000256" key="7">
    <source>
        <dbReference type="ARBA" id="ARBA00022989"/>
    </source>
</evidence>
<protein>
    <recommendedName>
        <fullName evidence="14">Mitochondrial import receptor subunit TOM22 homolog</fullName>
    </recommendedName>
</protein>
<keyword evidence="6" id="KW-0653">Protein transport</keyword>
<keyword evidence="7 12" id="KW-1133">Transmembrane helix</keyword>
<keyword evidence="5" id="KW-1000">Mitochondrion outer membrane</keyword>
<evidence type="ECO:0000256" key="1">
    <source>
        <dbReference type="ARBA" id="ARBA00004572"/>
    </source>
</evidence>
<dbReference type="EMBL" id="HBFS01014838">
    <property type="protein sequence ID" value="CAD8916718.1"/>
    <property type="molecule type" value="Transcribed_RNA"/>
</dbReference>
<evidence type="ECO:0008006" key="14">
    <source>
        <dbReference type="Google" id="ProtNLM"/>
    </source>
</evidence>
<dbReference type="AlphaFoldDB" id="A0A7S1G8W9"/>
<dbReference type="Pfam" id="PF04281">
    <property type="entry name" value="Tom22"/>
    <property type="match status" value="1"/>
</dbReference>